<sequence>MVSSTLAEGHIITRWLKGRREEEEQEEKEKGRSDGVQKDADVLRLWPPGFPVLWRNQPLHQIKSLRNDPAARDETVSGQ</sequence>
<gene>
    <name evidence="2" type="ORF">AMECASPLE_003239</name>
</gene>
<name>A0ABV0XMT3_9TELE</name>
<accession>A0ABV0XMT3</accession>
<evidence type="ECO:0000313" key="2">
    <source>
        <dbReference type="EMBL" id="MEQ2282680.1"/>
    </source>
</evidence>
<reference evidence="2 3" key="1">
    <citation type="submission" date="2021-06" db="EMBL/GenBank/DDBJ databases">
        <authorList>
            <person name="Palmer J.M."/>
        </authorList>
    </citation>
    <scope>NUCLEOTIDE SEQUENCE [LARGE SCALE GENOMIC DNA]</scope>
    <source>
        <strain evidence="2 3">AS_MEX2019</strain>
        <tissue evidence="2">Muscle</tissue>
    </source>
</reference>
<organism evidence="2 3">
    <name type="scientific">Ameca splendens</name>
    <dbReference type="NCBI Taxonomy" id="208324"/>
    <lineage>
        <taxon>Eukaryota</taxon>
        <taxon>Metazoa</taxon>
        <taxon>Chordata</taxon>
        <taxon>Craniata</taxon>
        <taxon>Vertebrata</taxon>
        <taxon>Euteleostomi</taxon>
        <taxon>Actinopterygii</taxon>
        <taxon>Neopterygii</taxon>
        <taxon>Teleostei</taxon>
        <taxon>Neoteleostei</taxon>
        <taxon>Acanthomorphata</taxon>
        <taxon>Ovalentaria</taxon>
        <taxon>Atherinomorphae</taxon>
        <taxon>Cyprinodontiformes</taxon>
        <taxon>Goodeidae</taxon>
        <taxon>Ameca</taxon>
    </lineage>
</organism>
<comment type="caution">
    <text evidence="2">The sequence shown here is derived from an EMBL/GenBank/DDBJ whole genome shotgun (WGS) entry which is preliminary data.</text>
</comment>
<feature type="compositionally biased region" description="Basic and acidic residues" evidence="1">
    <location>
        <begin position="18"/>
        <end position="40"/>
    </location>
</feature>
<dbReference type="Proteomes" id="UP001469553">
    <property type="component" value="Unassembled WGS sequence"/>
</dbReference>
<protein>
    <submittedName>
        <fullName evidence="2">Uncharacterized protein</fullName>
    </submittedName>
</protein>
<evidence type="ECO:0000313" key="3">
    <source>
        <dbReference type="Proteomes" id="UP001469553"/>
    </source>
</evidence>
<feature type="region of interest" description="Disordered" evidence="1">
    <location>
        <begin position="16"/>
        <end position="40"/>
    </location>
</feature>
<dbReference type="EMBL" id="JAHRIP010009530">
    <property type="protein sequence ID" value="MEQ2282680.1"/>
    <property type="molecule type" value="Genomic_DNA"/>
</dbReference>
<keyword evidence="3" id="KW-1185">Reference proteome</keyword>
<evidence type="ECO:0000256" key="1">
    <source>
        <dbReference type="SAM" id="MobiDB-lite"/>
    </source>
</evidence>
<proteinExistence type="predicted"/>